<keyword evidence="10" id="KW-0496">Mitochondrion</keyword>
<dbReference type="GO" id="GO:0045271">
    <property type="term" value="C:respiratory chain complex I"/>
    <property type="evidence" value="ECO:0007669"/>
    <property type="project" value="InterPro"/>
</dbReference>
<organism evidence="12">
    <name type="scientific">Triatoma dimidiata</name>
    <name type="common">Kissing bug</name>
    <name type="synonym">Meccus dimidiatus</name>
    <dbReference type="NCBI Taxonomy" id="72491"/>
    <lineage>
        <taxon>Eukaryota</taxon>
        <taxon>Metazoa</taxon>
        <taxon>Ecdysozoa</taxon>
        <taxon>Arthropoda</taxon>
        <taxon>Hexapoda</taxon>
        <taxon>Insecta</taxon>
        <taxon>Pterygota</taxon>
        <taxon>Neoptera</taxon>
        <taxon>Paraneoptera</taxon>
        <taxon>Hemiptera</taxon>
        <taxon>Heteroptera</taxon>
        <taxon>Panheteroptera</taxon>
        <taxon>Cimicomorpha</taxon>
        <taxon>Reduviidae</taxon>
        <taxon>Triatominae</taxon>
        <taxon>Triatoma</taxon>
    </lineage>
</organism>
<dbReference type="PANTHER" id="PTHR15223:SF1">
    <property type="entry name" value="NADH DEHYDROGENASE [UBIQUINONE] 1 BETA SUBCOMPLEX SUBUNIT 2, MITOCHONDRIAL"/>
    <property type="match status" value="1"/>
</dbReference>
<evidence type="ECO:0000256" key="6">
    <source>
        <dbReference type="ARBA" id="ARBA00022660"/>
    </source>
</evidence>
<evidence type="ECO:0000256" key="1">
    <source>
        <dbReference type="ARBA" id="ARBA00003195"/>
    </source>
</evidence>
<accession>A0A0V0G6T8</accession>
<dbReference type="GO" id="GO:0032981">
    <property type="term" value="P:mitochondrial respiratory chain complex I assembly"/>
    <property type="evidence" value="ECO:0007669"/>
    <property type="project" value="TreeGrafter"/>
</dbReference>
<comment type="subcellular location">
    <subcellularLocation>
        <location evidence="2">Mitochondrion inner membrane</location>
        <topology evidence="2">Peripheral membrane protein</topology>
        <orientation evidence="2">Matrix side</orientation>
    </subcellularLocation>
</comment>
<keyword evidence="9" id="KW-0249">Electron transport</keyword>
<evidence type="ECO:0000256" key="2">
    <source>
        <dbReference type="ARBA" id="ARBA00004443"/>
    </source>
</evidence>
<evidence type="ECO:0000256" key="4">
    <source>
        <dbReference type="ARBA" id="ARBA00011533"/>
    </source>
</evidence>
<dbReference type="PANTHER" id="PTHR15223">
    <property type="entry name" value="NADH-UBIQUINONE OXIDOREDUCTASE AGGG SUBUNIT"/>
    <property type="match status" value="1"/>
</dbReference>
<name>A0A0V0G6T8_TRIDM</name>
<dbReference type="EMBL" id="GECL01002708">
    <property type="protein sequence ID" value="JAP03416.1"/>
    <property type="molecule type" value="Transcribed_RNA"/>
</dbReference>
<evidence type="ECO:0000256" key="7">
    <source>
        <dbReference type="ARBA" id="ARBA00022792"/>
    </source>
</evidence>
<evidence type="ECO:0000256" key="5">
    <source>
        <dbReference type="ARBA" id="ARBA00022448"/>
    </source>
</evidence>
<sequence length="100" mass="11569">MSISRGIHLFKKGECILKKPTLGNVYQQIRNSGGLYSYRVGGYPHSKFQVIGSNLLGGFMWWWILWHLWHEPDHILGEFPYPNPSKWTDEELGIPPDDAD</sequence>
<comment type="function">
    <text evidence="1">Accessory subunit of the mitochondrial membrane respiratory chain NADH dehydrogenase (Complex I), that is believed not to be involved in catalysis. Complex I functions in the transfer of electrons from NADH to the respiratory chain. The immediate electron acceptor for the enzyme is believed to be ubiquinone.</text>
</comment>
<evidence type="ECO:0000256" key="9">
    <source>
        <dbReference type="ARBA" id="ARBA00022982"/>
    </source>
</evidence>
<reference evidence="12" key="1">
    <citation type="journal article" date="2018" name="J. Proteomics">
        <title>Exploring the molecular complexity of Triatoma dimidiata sialome.</title>
        <authorList>
            <person name="Santiago P.B."/>
            <person name="de Araujo C.N."/>
            <person name="Charneau S."/>
            <person name="Bastos I.M.D."/>
            <person name="Assumpcao T.C.F."/>
            <person name="Queiroz R.M.L."/>
            <person name="Praca Y.R."/>
            <person name="Cordeiro T.M."/>
            <person name="Garcia C.H.S."/>
            <person name="da Silva I.G."/>
            <person name="Raiol T."/>
            <person name="Motta F.N."/>
            <person name="de Araujo Oliveira J.V."/>
            <person name="de Sousa M.V."/>
            <person name="Ribeiro J.M.C."/>
            <person name="de Santana J.M."/>
        </authorList>
    </citation>
    <scope>NUCLEOTIDE SEQUENCE</scope>
    <source>
        <strain evidence="12">Santander</strain>
        <tissue evidence="12">Salivary glands</tissue>
    </source>
</reference>
<comment type="similarity">
    <text evidence="3">Belongs to the complex I NDUFB2 subunit family.</text>
</comment>
<evidence type="ECO:0000256" key="3">
    <source>
        <dbReference type="ARBA" id="ARBA00005923"/>
    </source>
</evidence>
<evidence type="ECO:0000256" key="8">
    <source>
        <dbReference type="ARBA" id="ARBA00022946"/>
    </source>
</evidence>
<keyword evidence="6" id="KW-0679">Respiratory chain</keyword>
<keyword evidence="7" id="KW-0999">Mitochondrion inner membrane</keyword>
<evidence type="ECO:0000256" key="10">
    <source>
        <dbReference type="ARBA" id="ARBA00023128"/>
    </source>
</evidence>
<dbReference type="AlphaFoldDB" id="A0A0V0G6T8"/>
<dbReference type="Pfam" id="PF14813">
    <property type="entry name" value="NADH_B2"/>
    <property type="match status" value="1"/>
</dbReference>
<dbReference type="GO" id="GO:0005743">
    <property type="term" value="C:mitochondrial inner membrane"/>
    <property type="evidence" value="ECO:0007669"/>
    <property type="project" value="UniProtKB-SubCell"/>
</dbReference>
<keyword evidence="5" id="KW-0813">Transport</keyword>
<evidence type="ECO:0000313" key="12">
    <source>
        <dbReference type="EMBL" id="JAP03416.1"/>
    </source>
</evidence>
<comment type="subunit">
    <text evidence="4">Complex I is composed of 45 different subunits.</text>
</comment>
<keyword evidence="11" id="KW-0472">Membrane</keyword>
<evidence type="ECO:0000256" key="11">
    <source>
        <dbReference type="ARBA" id="ARBA00023136"/>
    </source>
</evidence>
<keyword evidence="8" id="KW-0809">Transit peptide</keyword>
<keyword evidence="12" id="KW-0830">Ubiquinone</keyword>
<dbReference type="InterPro" id="IPR026627">
    <property type="entry name" value="NDUFB2_animal"/>
</dbReference>
<proteinExistence type="inferred from homology"/>
<protein>
    <submittedName>
        <fullName evidence="12">Putative nadh dehydrogenase ubiquinone 1 beta subcomplex subunit 2 mitochondrial</fullName>
    </submittedName>
</protein>